<dbReference type="PANTHER" id="PTHR10131">
    <property type="entry name" value="TNF RECEPTOR ASSOCIATED FACTOR"/>
    <property type="match status" value="1"/>
</dbReference>
<evidence type="ECO:0000256" key="1">
    <source>
        <dbReference type="ARBA" id="ARBA00022723"/>
    </source>
</evidence>
<dbReference type="InterPro" id="IPR001293">
    <property type="entry name" value="Znf_TRAF"/>
</dbReference>
<proteinExistence type="predicted"/>
<comment type="caution">
    <text evidence="7">The sequence shown here is derived from an EMBL/GenBank/DDBJ whole genome shotgun (WGS) entry which is preliminary data.</text>
</comment>
<keyword evidence="1 4" id="KW-0479">Metal-binding</keyword>
<dbReference type="InterPro" id="IPR013083">
    <property type="entry name" value="Znf_RING/FYVE/PHD"/>
</dbReference>
<keyword evidence="3 4" id="KW-0862">Zinc</keyword>
<evidence type="ECO:0000256" key="5">
    <source>
        <dbReference type="SAM" id="MobiDB-lite"/>
    </source>
</evidence>
<feature type="zinc finger region" description="TRAF-type" evidence="4">
    <location>
        <begin position="138"/>
        <end position="191"/>
    </location>
</feature>
<evidence type="ECO:0000256" key="3">
    <source>
        <dbReference type="ARBA" id="ARBA00022833"/>
    </source>
</evidence>
<dbReference type="PROSITE" id="PS51257">
    <property type="entry name" value="PROKAR_LIPOPROTEIN"/>
    <property type="match status" value="1"/>
</dbReference>
<name>A0ABR3JFP4_9AGAR</name>
<evidence type="ECO:0000256" key="4">
    <source>
        <dbReference type="PROSITE-ProRule" id="PRU00207"/>
    </source>
</evidence>
<evidence type="ECO:0000259" key="6">
    <source>
        <dbReference type="PROSITE" id="PS50145"/>
    </source>
</evidence>
<dbReference type="SUPFAM" id="SSF57850">
    <property type="entry name" value="RING/U-box"/>
    <property type="match status" value="1"/>
</dbReference>
<dbReference type="EMBL" id="JASNQZ010000007">
    <property type="protein sequence ID" value="KAL0954541.1"/>
    <property type="molecule type" value="Genomic_DNA"/>
</dbReference>
<dbReference type="Proteomes" id="UP001556367">
    <property type="component" value="Unassembled WGS sequence"/>
</dbReference>
<gene>
    <name evidence="7" type="ORF">HGRIS_003506</name>
</gene>
<sequence length="474" mass="52271">MFIRVPAFRSPNSLIPYAASAACIEQALEHSPHCPVDRSPLSSDDLVQANPIVKSLVDELLIECTNRSAGCLSTFQRQLLASHLKDSCQATEMSCPEEDCDKVVLRKEIGKHSHECLHRLVKCDACQTQVKFISLEDHLADCPVKIVTCDSCSLEVPRSEIKLHVSGCPEVFVGCPHSDNGCPWQGPRRSLDTSHIPTCPFEAIKGFFDINETRLSALTDENTLLKHKVDALEGLTQTLRREMQSVKMALGPWFRPDGIRPPLVQHSSAEVPPEFQPWTASTSQNSYDPPGTTNPGIFSPPLTAVPDALAPYFPSDNDERHWSNPCPPQYVDPVRRGMHRPSSSVPELPYTSSAAYAAYNRLEPNAVAPINLSTTLEGALEGLRESVVTLASSVDSSARRNDIALTNETLRMNEELMSLRANVHGLRMQVHTIMMDRNAQVTGRPSDHLVEGWQGLPPPRMHFNPASPASITKL</sequence>
<protein>
    <recommendedName>
        <fullName evidence="6">TRAF-type domain-containing protein</fullName>
    </recommendedName>
</protein>
<keyword evidence="8" id="KW-1185">Reference proteome</keyword>
<organism evidence="7 8">
    <name type="scientific">Hohenbuehelia grisea</name>
    <dbReference type="NCBI Taxonomy" id="104357"/>
    <lineage>
        <taxon>Eukaryota</taxon>
        <taxon>Fungi</taxon>
        <taxon>Dikarya</taxon>
        <taxon>Basidiomycota</taxon>
        <taxon>Agaricomycotina</taxon>
        <taxon>Agaricomycetes</taxon>
        <taxon>Agaricomycetidae</taxon>
        <taxon>Agaricales</taxon>
        <taxon>Pleurotineae</taxon>
        <taxon>Pleurotaceae</taxon>
        <taxon>Hohenbuehelia</taxon>
    </lineage>
</organism>
<evidence type="ECO:0000313" key="8">
    <source>
        <dbReference type="Proteomes" id="UP001556367"/>
    </source>
</evidence>
<feature type="domain" description="TRAF-type" evidence="6">
    <location>
        <begin position="82"/>
        <end position="136"/>
    </location>
</feature>
<evidence type="ECO:0000256" key="2">
    <source>
        <dbReference type="ARBA" id="ARBA00022771"/>
    </source>
</evidence>
<feature type="region of interest" description="Disordered" evidence="5">
    <location>
        <begin position="455"/>
        <end position="474"/>
    </location>
</feature>
<dbReference type="Gene3D" id="3.30.40.10">
    <property type="entry name" value="Zinc/RING finger domain, C3HC4 (zinc finger)"/>
    <property type="match status" value="2"/>
</dbReference>
<evidence type="ECO:0000313" key="7">
    <source>
        <dbReference type="EMBL" id="KAL0954541.1"/>
    </source>
</evidence>
<dbReference type="PROSITE" id="PS50145">
    <property type="entry name" value="ZF_TRAF"/>
    <property type="match status" value="2"/>
</dbReference>
<accession>A0ABR3JFP4</accession>
<feature type="domain" description="TRAF-type" evidence="6">
    <location>
        <begin position="138"/>
        <end position="191"/>
    </location>
</feature>
<feature type="zinc finger region" description="TRAF-type" evidence="4">
    <location>
        <begin position="82"/>
        <end position="136"/>
    </location>
</feature>
<reference evidence="8" key="1">
    <citation type="submission" date="2024-06" db="EMBL/GenBank/DDBJ databases">
        <title>Multi-omics analyses provide insights into the biosynthesis of the anticancer antibiotic pleurotin in Hohenbuehelia grisea.</title>
        <authorList>
            <person name="Weaver J.A."/>
            <person name="Alberti F."/>
        </authorList>
    </citation>
    <scope>NUCLEOTIDE SEQUENCE [LARGE SCALE GENOMIC DNA]</scope>
    <source>
        <strain evidence="8">T-177</strain>
    </source>
</reference>
<dbReference type="PANTHER" id="PTHR10131:SF94">
    <property type="entry name" value="TNF RECEPTOR-ASSOCIATED FACTOR 4"/>
    <property type="match status" value="1"/>
</dbReference>
<dbReference type="Pfam" id="PF02176">
    <property type="entry name" value="zf-TRAF"/>
    <property type="match status" value="1"/>
</dbReference>
<keyword evidence="2 4" id="KW-0863">Zinc-finger</keyword>
<dbReference type="SUPFAM" id="SSF49599">
    <property type="entry name" value="TRAF domain-like"/>
    <property type="match status" value="2"/>
</dbReference>